<dbReference type="InterPro" id="IPR017896">
    <property type="entry name" value="4Fe4S_Fe-S-bd"/>
</dbReference>
<dbReference type="PROSITE" id="PS00198">
    <property type="entry name" value="4FE4S_FER_1"/>
    <property type="match status" value="1"/>
</dbReference>
<organism evidence="2">
    <name type="scientific">marine sediment metagenome</name>
    <dbReference type="NCBI Taxonomy" id="412755"/>
    <lineage>
        <taxon>unclassified sequences</taxon>
        <taxon>metagenomes</taxon>
        <taxon>ecological metagenomes</taxon>
    </lineage>
</organism>
<gene>
    <name evidence="2" type="ORF">S01H4_39265</name>
</gene>
<dbReference type="EMBL" id="BART01021251">
    <property type="protein sequence ID" value="GAG98001.1"/>
    <property type="molecule type" value="Genomic_DNA"/>
</dbReference>
<dbReference type="AlphaFoldDB" id="X1DNL4"/>
<name>X1DNL4_9ZZZZ</name>
<feature type="domain" description="4Fe-4S ferredoxin-type" evidence="1">
    <location>
        <begin position="1"/>
        <end position="22"/>
    </location>
</feature>
<dbReference type="Pfam" id="PF04422">
    <property type="entry name" value="FrhB_FdhB_N"/>
    <property type="match status" value="1"/>
</dbReference>
<protein>
    <recommendedName>
        <fullName evidence="1">4Fe-4S ferredoxin-type domain-containing protein</fullName>
    </recommendedName>
</protein>
<feature type="non-terminal residue" evidence="2">
    <location>
        <position position="1"/>
    </location>
</feature>
<reference evidence="2" key="1">
    <citation type="journal article" date="2014" name="Front. Microbiol.">
        <title>High frequency of phylogenetically diverse reductive dehalogenase-homologous genes in deep subseafloor sedimentary metagenomes.</title>
        <authorList>
            <person name="Kawai M."/>
            <person name="Futagami T."/>
            <person name="Toyoda A."/>
            <person name="Takaki Y."/>
            <person name="Nishi S."/>
            <person name="Hori S."/>
            <person name="Arai W."/>
            <person name="Tsubouchi T."/>
            <person name="Morono Y."/>
            <person name="Uchiyama I."/>
            <person name="Ito T."/>
            <person name="Fujiyama A."/>
            <person name="Inagaki F."/>
            <person name="Takami H."/>
        </authorList>
    </citation>
    <scope>NUCLEOTIDE SEQUENCE</scope>
    <source>
        <strain evidence="2">Expedition CK06-06</strain>
    </source>
</reference>
<dbReference type="PROSITE" id="PS51379">
    <property type="entry name" value="4FE4S_FER_2"/>
    <property type="match status" value="1"/>
</dbReference>
<comment type="caution">
    <text evidence="2">The sequence shown here is derived from an EMBL/GenBank/DDBJ whole genome shotgun (WGS) entry which is preliminary data.</text>
</comment>
<accession>X1DNL4</accession>
<proteinExistence type="predicted"/>
<evidence type="ECO:0000259" key="1">
    <source>
        <dbReference type="PROSITE" id="PS51379"/>
    </source>
</evidence>
<sequence>CLECGICYHICPQTKVLENNLNNQYNYIKPLGNYKEIYSFQALDKDLLKNGTDGGVVSAILLYLLEHNLIDGAIVSKKLGPFARDSMVANLV</sequence>
<evidence type="ECO:0000313" key="2">
    <source>
        <dbReference type="EMBL" id="GAG98001.1"/>
    </source>
</evidence>
<dbReference type="InterPro" id="IPR007516">
    <property type="entry name" value="Co_F420_Hydgase/DH_bsu_N"/>
</dbReference>
<dbReference type="InterPro" id="IPR017900">
    <property type="entry name" value="4Fe4S_Fe_S_CS"/>
</dbReference>